<dbReference type="GO" id="GO:0000209">
    <property type="term" value="P:protein polyubiquitination"/>
    <property type="evidence" value="ECO:0007669"/>
    <property type="project" value="TreeGrafter"/>
</dbReference>
<dbReference type="Gene3D" id="2.130.10.10">
    <property type="entry name" value="YVTN repeat-like/Quinoprotein amine dehydrogenase"/>
    <property type="match status" value="1"/>
</dbReference>
<feature type="chain" id="PRO_5021948891" description="Streptogramin lyase" evidence="1">
    <location>
        <begin position="32"/>
        <end position="633"/>
    </location>
</feature>
<dbReference type="Gene3D" id="2.120.10.30">
    <property type="entry name" value="TolB, C-terminal domain"/>
    <property type="match status" value="2"/>
</dbReference>
<dbReference type="PANTHER" id="PTHR24104:SF25">
    <property type="entry name" value="PROTEIN LIN-41"/>
    <property type="match status" value="1"/>
</dbReference>
<dbReference type="EMBL" id="VLJT01000002">
    <property type="protein sequence ID" value="TWH24195.1"/>
    <property type="molecule type" value="Genomic_DNA"/>
</dbReference>
<evidence type="ECO:0000256" key="1">
    <source>
        <dbReference type="SAM" id="SignalP"/>
    </source>
</evidence>
<dbReference type="GO" id="GO:0061630">
    <property type="term" value="F:ubiquitin protein ligase activity"/>
    <property type="evidence" value="ECO:0007669"/>
    <property type="project" value="TreeGrafter"/>
</dbReference>
<comment type="caution">
    <text evidence="2">The sequence shown here is derived from an EMBL/GenBank/DDBJ whole genome shotgun (WGS) entry which is preliminary data.</text>
</comment>
<dbReference type="RefSeq" id="WP_261379832.1">
    <property type="nucleotide sequence ID" value="NZ_VLJT01000002.1"/>
</dbReference>
<dbReference type="PANTHER" id="PTHR24104">
    <property type="entry name" value="E3 UBIQUITIN-PROTEIN LIGASE NHLRC1-RELATED"/>
    <property type="match status" value="1"/>
</dbReference>
<sequence length="633" mass="64434">MRGSSRIGRKCAALVGATALAWALLAAPATAQSEEQLRGRVLTSAVPLPGYEISLFATSADGPALLGRATSGPAGDFAIGYAPQPASSVIYAVAEKPGSPVVLSGVLGVGDSPTDVILDEKTTVAAAYALAQFTEDGRVAGPAPGLHNAARMAHNLVDPVTGDIAPVLETPPNGPETEALATFGSLADMVANCIALQQVCDQLVRLAGTSGGAPASDTWQALVNTARHPWQNVVELFAVSKTGPSPIVPDRILPPSAWTLALRFVGDGVSMDGPGNMTVDRDGNIWVTNNYEYAPGTDTPVCGADNLIRLTPTGEFYPGSPYTGGGLSGAGFGIDIDRDGNVWVANFGFAAPAPGCPDDRQPPHNSLSVFTADGQPISPDTGFTQGGIDWPQGLISHSSGDIWTANCGNDSVTIYPGGNPAAGRNLTDLGVTKPFALAEGADGRVFVTGNGSDTVAVLDASGTPIVPAIGGAGLEKPLGVAVDSAGTAWVANSRVIGIPCPDPALTPTLEGSLTMIDGNLTPFPITGGGLRVPWGVVVDGNDNIWVANFAGRAVSQFCGSRAVACRPGTTTGAPISPDVTGYGFDGLVRNTGITIDQAGNVWVANNWKEIPIQTNPGGYEMVAFVGAAAPVTP</sequence>
<dbReference type="InterPro" id="IPR050952">
    <property type="entry name" value="TRIM-NHL_E3_ligases"/>
</dbReference>
<dbReference type="InterPro" id="IPR011042">
    <property type="entry name" value="6-blade_b-propeller_TolB-like"/>
</dbReference>
<evidence type="ECO:0008006" key="4">
    <source>
        <dbReference type="Google" id="ProtNLM"/>
    </source>
</evidence>
<keyword evidence="1" id="KW-0732">Signal</keyword>
<dbReference type="SUPFAM" id="SSF63829">
    <property type="entry name" value="Calcium-dependent phosphotriesterase"/>
    <property type="match status" value="1"/>
</dbReference>
<dbReference type="CDD" id="cd05819">
    <property type="entry name" value="NHL"/>
    <property type="match status" value="1"/>
</dbReference>
<proteinExistence type="predicted"/>
<organism evidence="2 3">
    <name type="scientific">Rhodococcus rhodochrous J45</name>
    <dbReference type="NCBI Taxonomy" id="935266"/>
    <lineage>
        <taxon>Bacteria</taxon>
        <taxon>Bacillati</taxon>
        <taxon>Actinomycetota</taxon>
        <taxon>Actinomycetes</taxon>
        <taxon>Mycobacteriales</taxon>
        <taxon>Nocardiaceae</taxon>
        <taxon>Rhodococcus</taxon>
    </lineage>
</organism>
<dbReference type="SUPFAM" id="SSF101898">
    <property type="entry name" value="NHL repeat"/>
    <property type="match status" value="1"/>
</dbReference>
<name>A0A562EQM6_RHORH</name>
<reference evidence="2 3" key="1">
    <citation type="submission" date="2019-07" db="EMBL/GenBank/DDBJ databases">
        <title>Genome sequencing of lignin-degrading bacterial isolates.</title>
        <authorList>
            <person name="Gladden J."/>
        </authorList>
    </citation>
    <scope>NUCLEOTIDE SEQUENCE [LARGE SCALE GENOMIC DNA]</scope>
    <source>
        <strain evidence="2 3">J45</strain>
    </source>
</reference>
<feature type="signal peptide" evidence="1">
    <location>
        <begin position="1"/>
        <end position="31"/>
    </location>
</feature>
<evidence type="ECO:0000313" key="2">
    <source>
        <dbReference type="EMBL" id="TWH24195.1"/>
    </source>
</evidence>
<gene>
    <name evidence="2" type="ORF">L618_001000001590</name>
</gene>
<evidence type="ECO:0000313" key="3">
    <source>
        <dbReference type="Proteomes" id="UP000317573"/>
    </source>
</evidence>
<dbReference type="Proteomes" id="UP000317573">
    <property type="component" value="Unassembled WGS sequence"/>
</dbReference>
<accession>A0A562EQM6</accession>
<dbReference type="GO" id="GO:0043161">
    <property type="term" value="P:proteasome-mediated ubiquitin-dependent protein catabolic process"/>
    <property type="evidence" value="ECO:0007669"/>
    <property type="project" value="TreeGrafter"/>
</dbReference>
<protein>
    <recommendedName>
        <fullName evidence="4">Streptogramin lyase</fullName>
    </recommendedName>
</protein>
<dbReference type="AlphaFoldDB" id="A0A562EQM6"/>
<dbReference type="InterPro" id="IPR015943">
    <property type="entry name" value="WD40/YVTN_repeat-like_dom_sf"/>
</dbReference>
<dbReference type="GO" id="GO:0008270">
    <property type="term" value="F:zinc ion binding"/>
    <property type="evidence" value="ECO:0007669"/>
    <property type="project" value="UniProtKB-KW"/>
</dbReference>